<dbReference type="Pfam" id="PF00270">
    <property type="entry name" value="DEAD"/>
    <property type="match status" value="1"/>
</dbReference>
<dbReference type="GO" id="GO:0043138">
    <property type="term" value="F:3'-5' DNA helicase activity"/>
    <property type="evidence" value="ECO:0007669"/>
    <property type="project" value="UniProtKB-EC"/>
</dbReference>
<dbReference type="PANTHER" id="PTHR47961">
    <property type="entry name" value="DNA POLYMERASE THETA, PUTATIVE (AFU_ORTHOLOGUE AFUA_1G05260)-RELATED"/>
    <property type="match status" value="1"/>
</dbReference>
<evidence type="ECO:0000259" key="7">
    <source>
        <dbReference type="PROSITE" id="PS51192"/>
    </source>
</evidence>
<dbReference type="SUPFAM" id="SSF46785">
    <property type="entry name" value="Winged helix' DNA-binding domain"/>
    <property type="match status" value="1"/>
</dbReference>
<name>A0AAD5WWT2_9PEZI</name>
<evidence type="ECO:0000256" key="3">
    <source>
        <dbReference type="ARBA" id="ARBA00022806"/>
    </source>
</evidence>
<dbReference type="InterPro" id="IPR046931">
    <property type="entry name" value="HTH_61"/>
</dbReference>
<dbReference type="InterPro" id="IPR057220">
    <property type="entry name" value="DUF7898"/>
</dbReference>
<dbReference type="SUPFAM" id="SSF52540">
    <property type="entry name" value="P-loop containing nucleoside triphosphate hydrolases"/>
    <property type="match status" value="2"/>
</dbReference>
<feature type="compositionally biased region" description="Polar residues" evidence="6">
    <location>
        <begin position="42"/>
        <end position="54"/>
    </location>
</feature>
<dbReference type="Gene3D" id="1.10.3380.20">
    <property type="match status" value="1"/>
</dbReference>
<feature type="region of interest" description="Disordered" evidence="6">
    <location>
        <begin position="41"/>
        <end position="61"/>
    </location>
</feature>
<dbReference type="AlphaFoldDB" id="A0AAD5WWT2"/>
<feature type="domain" description="Helicase ATP-binding" evidence="7">
    <location>
        <begin position="138"/>
        <end position="333"/>
    </location>
</feature>
<dbReference type="PANTHER" id="PTHR47961:SF6">
    <property type="entry name" value="DNA-DIRECTED DNA POLYMERASE"/>
    <property type="match status" value="1"/>
</dbReference>
<accession>A0AAD5WWT2</accession>
<organism evidence="8 9">
    <name type="scientific">Zalerion maritima</name>
    <dbReference type="NCBI Taxonomy" id="339359"/>
    <lineage>
        <taxon>Eukaryota</taxon>
        <taxon>Fungi</taxon>
        <taxon>Dikarya</taxon>
        <taxon>Ascomycota</taxon>
        <taxon>Pezizomycotina</taxon>
        <taxon>Sordariomycetes</taxon>
        <taxon>Lulworthiomycetidae</taxon>
        <taxon>Lulworthiales</taxon>
        <taxon>Lulworthiaceae</taxon>
        <taxon>Zalerion</taxon>
    </lineage>
</organism>
<dbReference type="Pfam" id="PF25453">
    <property type="entry name" value="DUF7898"/>
    <property type="match status" value="1"/>
</dbReference>
<dbReference type="InterPro" id="IPR048960">
    <property type="entry name" value="POLQ-like_helical"/>
</dbReference>
<sequence length="906" mass="101321">MDNYTGLLHKTTIQSAREKGRMSFKTNAVAGQKRPFNDERITSTTARTTNNSHFSRPHTREKPRIKPGLVVDVEQSIPSGPSEYTQREEISATPRASVDPYLSLSHLRYGIPQELVRNLEDMGINQIYPWQKQCLLGPGLLSGEKNLVYSAPTGGGKSLIADIMMLKKVVMDPSAKALLVLPFVALVQEKVRWLRNIVRGIHREPPPTSSRYENDKNPWRQRADRDAVRIVGFFGGSKVRATWHDFDIGVCTIEKANGLVNTAIDDCSISSLQTVVLDELHMVDDEFRGYILELLATKILSLEHRVQIIGMSATLSNMDILATWLDAHSYETHYRPVPIREHLVYDAKVYPADTSAALFSVGFTSKNNGAQLAAAPVREIQNSQNKELQESILNSVVALACETAWAGYGALVFTNSRVGCEADALLISRAMPTWDSLDSETIERRLDVLSDLRSLSTGLDTVLEQTIPYGVAFHHVRLSHHEYKYPTSSPVPPAPARRVILHGARMGRDLVGPSMLRQMRGRAGRKGKDEIGETYLCCKPQDLEHVVDLMQGELPQITSGLAPKSKSLHRAILEIVAIRLATSLESISDYMDKTLLRHSSEHNMSREEINSTIDYLTSSGYVSQGPFQTYQPTKLGKAVVASGLDPEDGLFVHREFKRALRAFVMDGELHILYAFTPVNEPAAQVNWQVFRNEMEELDDSGLRVLSFLGIRPTIINKLAQGGTLKESTPEEKDQSRVYKRFYLALQLRDLCNELPVYQVANKYDMPRGVVQSLAQTCQGFAASMIKFCDIMDWGVMSAALDHFTDRLRAGARSDLLALAKITFVKSRTARVFWDNGFKTVAIIANAGPDELVPVLMQAQPSKLRLKDHDEEKYKEKLLAKAKVIADSASRLWQMQIQEELDAYAAE</sequence>
<dbReference type="Proteomes" id="UP001201980">
    <property type="component" value="Unassembled WGS sequence"/>
</dbReference>
<dbReference type="Pfam" id="PF20470">
    <property type="entry name" value="HTH_61"/>
    <property type="match status" value="1"/>
</dbReference>
<proteinExistence type="predicted"/>
<dbReference type="Pfam" id="PF21099">
    <property type="entry name" value="POLQ_helical"/>
    <property type="match status" value="1"/>
</dbReference>
<dbReference type="PROSITE" id="PS51192">
    <property type="entry name" value="HELICASE_ATP_BIND_1"/>
    <property type="match status" value="1"/>
</dbReference>
<dbReference type="CDD" id="cd18026">
    <property type="entry name" value="DEXHc_POLQ-like"/>
    <property type="match status" value="1"/>
</dbReference>
<dbReference type="GO" id="GO:0005524">
    <property type="term" value="F:ATP binding"/>
    <property type="evidence" value="ECO:0007669"/>
    <property type="project" value="UniProtKB-KW"/>
</dbReference>
<dbReference type="InterPro" id="IPR027417">
    <property type="entry name" value="P-loop_NTPase"/>
</dbReference>
<keyword evidence="2" id="KW-0378">Hydrolase</keyword>
<reference evidence="8" key="1">
    <citation type="submission" date="2022-07" db="EMBL/GenBank/DDBJ databases">
        <title>Draft genome sequence of Zalerion maritima ATCC 34329, a (micro)plastics degrading marine fungus.</title>
        <authorList>
            <person name="Paco A."/>
            <person name="Goncalves M.F.M."/>
            <person name="Rocha-Santos T.A.P."/>
            <person name="Alves A."/>
        </authorList>
    </citation>
    <scope>NUCLEOTIDE SEQUENCE</scope>
    <source>
        <strain evidence="8">ATCC 34329</strain>
    </source>
</reference>
<comment type="catalytic activity">
    <reaction evidence="5">
        <text>ATP + H2O = ADP + phosphate + H(+)</text>
        <dbReference type="Rhea" id="RHEA:13065"/>
        <dbReference type="ChEBI" id="CHEBI:15377"/>
        <dbReference type="ChEBI" id="CHEBI:15378"/>
        <dbReference type="ChEBI" id="CHEBI:30616"/>
        <dbReference type="ChEBI" id="CHEBI:43474"/>
        <dbReference type="ChEBI" id="CHEBI:456216"/>
        <dbReference type="EC" id="5.6.2.4"/>
    </reaction>
</comment>
<evidence type="ECO:0000256" key="4">
    <source>
        <dbReference type="ARBA" id="ARBA00022840"/>
    </source>
</evidence>
<dbReference type="SUPFAM" id="SSF158702">
    <property type="entry name" value="Sec63 N-terminal domain-like"/>
    <property type="match status" value="1"/>
</dbReference>
<evidence type="ECO:0000256" key="5">
    <source>
        <dbReference type="ARBA" id="ARBA00048988"/>
    </source>
</evidence>
<comment type="caution">
    <text evidence="8">The sequence shown here is derived from an EMBL/GenBank/DDBJ whole genome shotgun (WGS) entry which is preliminary data.</text>
</comment>
<dbReference type="InterPro" id="IPR036390">
    <property type="entry name" value="WH_DNA-bd_sf"/>
</dbReference>
<dbReference type="GO" id="GO:0003676">
    <property type="term" value="F:nucleic acid binding"/>
    <property type="evidence" value="ECO:0007669"/>
    <property type="project" value="InterPro"/>
</dbReference>
<dbReference type="InterPro" id="IPR014001">
    <property type="entry name" value="Helicase_ATP-bd"/>
</dbReference>
<keyword evidence="9" id="KW-1185">Reference proteome</keyword>
<evidence type="ECO:0000313" key="9">
    <source>
        <dbReference type="Proteomes" id="UP001201980"/>
    </source>
</evidence>
<evidence type="ECO:0000256" key="2">
    <source>
        <dbReference type="ARBA" id="ARBA00022801"/>
    </source>
</evidence>
<gene>
    <name evidence="8" type="ORF">MKZ38_006429</name>
</gene>
<keyword evidence="1" id="KW-0547">Nucleotide-binding</keyword>
<dbReference type="EMBL" id="JAKWBI020000039">
    <property type="protein sequence ID" value="KAJ2905036.1"/>
    <property type="molecule type" value="Genomic_DNA"/>
</dbReference>
<keyword evidence="4" id="KW-0067">ATP-binding</keyword>
<protein>
    <recommendedName>
        <fullName evidence="7">Helicase ATP-binding domain-containing protein</fullName>
    </recommendedName>
</protein>
<dbReference type="InterPro" id="IPR050474">
    <property type="entry name" value="Hel308_SKI2-like"/>
</dbReference>
<dbReference type="InterPro" id="IPR011545">
    <property type="entry name" value="DEAD/DEAH_box_helicase_dom"/>
</dbReference>
<evidence type="ECO:0000256" key="6">
    <source>
        <dbReference type="SAM" id="MobiDB-lite"/>
    </source>
</evidence>
<dbReference type="SMART" id="SM00487">
    <property type="entry name" value="DEXDc"/>
    <property type="match status" value="1"/>
</dbReference>
<dbReference type="Gene3D" id="3.40.50.300">
    <property type="entry name" value="P-loop containing nucleotide triphosphate hydrolases"/>
    <property type="match status" value="3"/>
</dbReference>
<evidence type="ECO:0000256" key="1">
    <source>
        <dbReference type="ARBA" id="ARBA00022741"/>
    </source>
</evidence>
<keyword evidence="3" id="KW-0347">Helicase</keyword>
<dbReference type="GO" id="GO:0016787">
    <property type="term" value="F:hydrolase activity"/>
    <property type="evidence" value="ECO:0007669"/>
    <property type="project" value="UniProtKB-KW"/>
</dbReference>
<dbReference type="FunFam" id="1.10.3380.20:FF:000005">
    <property type="entry name" value="DNA-directed DNA polymerase theta, putative"/>
    <property type="match status" value="1"/>
</dbReference>
<evidence type="ECO:0000313" key="8">
    <source>
        <dbReference type="EMBL" id="KAJ2905036.1"/>
    </source>
</evidence>